<organism evidence="1 2">
    <name type="scientific">Parabacteroides goldsteinii DSM 19448 = WAL 12034</name>
    <dbReference type="NCBI Taxonomy" id="927665"/>
    <lineage>
        <taxon>Bacteria</taxon>
        <taxon>Pseudomonadati</taxon>
        <taxon>Bacteroidota</taxon>
        <taxon>Bacteroidia</taxon>
        <taxon>Bacteroidales</taxon>
        <taxon>Tannerellaceae</taxon>
        <taxon>Parabacteroides</taxon>
    </lineage>
</organism>
<name>A0A0F5JHT3_9BACT</name>
<accession>A0A0F5JHT3</accession>
<dbReference type="STRING" id="927665.HMPREF1535_01782"/>
<evidence type="ECO:0000313" key="2">
    <source>
        <dbReference type="Proteomes" id="UP000033047"/>
    </source>
</evidence>
<dbReference type="AlphaFoldDB" id="A0A0F5JHT3"/>
<proteinExistence type="predicted"/>
<sequence>MRQSLLKNLHFNLSITYHNCIPFISQLDSVCFTAVICKGNAMVRETIHRVNDSLSLVTGSTPRVTETIKHYNGKAIHQTDS</sequence>
<reference evidence="1 2" key="1">
    <citation type="submission" date="2013-04" db="EMBL/GenBank/DDBJ databases">
        <title>The Genome Sequence of Parabacteroides goldsteinii DSM 19448.</title>
        <authorList>
            <consortium name="The Broad Institute Genomics Platform"/>
            <person name="Earl A."/>
            <person name="Ward D."/>
            <person name="Feldgarden M."/>
            <person name="Gevers D."/>
            <person name="Martens E."/>
            <person name="Sakamoto M."/>
            <person name="Benno Y."/>
            <person name="Song Y."/>
            <person name="Liu C."/>
            <person name="Lee J."/>
            <person name="Bolanos M."/>
            <person name="Vaisanen M.L."/>
            <person name="Finegold S.M."/>
            <person name="Walker B."/>
            <person name="Young S."/>
            <person name="Zeng Q."/>
            <person name="Gargeya S."/>
            <person name="Fitzgerald M."/>
            <person name="Haas B."/>
            <person name="Abouelleil A."/>
            <person name="Allen A.W."/>
            <person name="Alvarado L."/>
            <person name="Arachchi H.M."/>
            <person name="Berlin A.M."/>
            <person name="Chapman S.B."/>
            <person name="Gainer-Dewar J."/>
            <person name="Goldberg J."/>
            <person name="Griggs A."/>
            <person name="Gujja S."/>
            <person name="Hansen M."/>
            <person name="Howarth C."/>
            <person name="Imamovic A."/>
            <person name="Ireland A."/>
            <person name="Larimer J."/>
            <person name="McCowan C."/>
            <person name="Murphy C."/>
            <person name="Pearson M."/>
            <person name="Poon T.W."/>
            <person name="Priest M."/>
            <person name="Roberts A."/>
            <person name="Saif S."/>
            <person name="Shea T."/>
            <person name="Sisk P."/>
            <person name="Sykes S."/>
            <person name="Wortman J."/>
            <person name="Nusbaum C."/>
            <person name="Birren B."/>
        </authorList>
    </citation>
    <scope>NUCLEOTIDE SEQUENCE [LARGE SCALE GENOMIC DNA]</scope>
    <source>
        <strain evidence="1 2">DSM 19448</strain>
    </source>
</reference>
<dbReference type="EMBL" id="AQHV01000010">
    <property type="protein sequence ID" value="KKB57130.1"/>
    <property type="molecule type" value="Genomic_DNA"/>
</dbReference>
<dbReference type="Proteomes" id="UP000033047">
    <property type="component" value="Unassembled WGS sequence"/>
</dbReference>
<gene>
    <name evidence="1" type="ORF">HMPREF1535_01782</name>
</gene>
<evidence type="ECO:0000313" key="1">
    <source>
        <dbReference type="EMBL" id="KKB57130.1"/>
    </source>
</evidence>
<dbReference type="HOGENOM" id="CLU_2570695_0_0_10"/>
<comment type="caution">
    <text evidence="1">The sequence shown here is derived from an EMBL/GenBank/DDBJ whole genome shotgun (WGS) entry which is preliminary data.</text>
</comment>
<protein>
    <submittedName>
        <fullName evidence="1">Uncharacterized protein</fullName>
    </submittedName>
</protein>